<organism evidence="2 3">
    <name type="scientific">Viridothelium virens</name>
    <name type="common">Speckled blister lichen</name>
    <name type="synonym">Trypethelium virens</name>
    <dbReference type="NCBI Taxonomy" id="1048519"/>
    <lineage>
        <taxon>Eukaryota</taxon>
        <taxon>Fungi</taxon>
        <taxon>Dikarya</taxon>
        <taxon>Ascomycota</taxon>
        <taxon>Pezizomycotina</taxon>
        <taxon>Dothideomycetes</taxon>
        <taxon>Dothideomycetes incertae sedis</taxon>
        <taxon>Trypetheliales</taxon>
        <taxon>Trypetheliaceae</taxon>
        <taxon>Viridothelium</taxon>
    </lineage>
</organism>
<dbReference type="AlphaFoldDB" id="A0A6A6H188"/>
<evidence type="ECO:0000256" key="1">
    <source>
        <dbReference type="SAM" id="Phobius"/>
    </source>
</evidence>
<gene>
    <name evidence="2" type="ORF">EV356DRAFT_290767</name>
</gene>
<feature type="transmembrane region" description="Helical" evidence="1">
    <location>
        <begin position="78"/>
        <end position="101"/>
    </location>
</feature>
<protein>
    <submittedName>
        <fullName evidence="2">Uncharacterized protein</fullName>
    </submittedName>
</protein>
<evidence type="ECO:0000313" key="2">
    <source>
        <dbReference type="EMBL" id="KAF2231470.1"/>
    </source>
</evidence>
<keyword evidence="1" id="KW-0472">Membrane</keyword>
<proteinExistence type="predicted"/>
<sequence length="179" mass="20165">MGWWWWYSNSAHHASRAKLPPLPYAIPRYSTLPCHYPVPTLVCTPTTPYTSHPAPCALSPLLQLRPVESSRQLPRAGLVLHSLFCPLVIPSLWLALTYASIRPFLLFSSPSPSPSIVDHTRPLVPPIYPGLAWFQIATFHDKHLHLTNTAIRSILQYSSHPIHRAVCVHGNAKQFHPIH</sequence>
<evidence type="ECO:0000313" key="3">
    <source>
        <dbReference type="Proteomes" id="UP000800092"/>
    </source>
</evidence>
<accession>A0A6A6H188</accession>
<keyword evidence="1" id="KW-1133">Transmembrane helix</keyword>
<name>A0A6A6H188_VIRVR</name>
<reference evidence="2" key="1">
    <citation type="journal article" date="2020" name="Stud. Mycol.">
        <title>101 Dothideomycetes genomes: a test case for predicting lifestyles and emergence of pathogens.</title>
        <authorList>
            <person name="Haridas S."/>
            <person name="Albert R."/>
            <person name="Binder M."/>
            <person name="Bloem J."/>
            <person name="Labutti K."/>
            <person name="Salamov A."/>
            <person name="Andreopoulos B."/>
            <person name="Baker S."/>
            <person name="Barry K."/>
            <person name="Bills G."/>
            <person name="Bluhm B."/>
            <person name="Cannon C."/>
            <person name="Castanera R."/>
            <person name="Culley D."/>
            <person name="Daum C."/>
            <person name="Ezra D."/>
            <person name="Gonzalez J."/>
            <person name="Henrissat B."/>
            <person name="Kuo A."/>
            <person name="Liang C."/>
            <person name="Lipzen A."/>
            <person name="Lutzoni F."/>
            <person name="Magnuson J."/>
            <person name="Mondo S."/>
            <person name="Nolan M."/>
            <person name="Ohm R."/>
            <person name="Pangilinan J."/>
            <person name="Park H.-J."/>
            <person name="Ramirez L."/>
            <person name="Alfaro M."/>
            <person name="Sun H."/>
            <person name="Tritt A."/>
            <person name="Yoshinaga Y."/>
            <person name="Zwiers L.-H."/>
            <person name="Turgeon B."/>
            <person name="Goodwin S."/>
            <person name="Spatafora J."/>
            <person name="Crous P."/>
            <person name="Grigoriev I."/>
        </authorList>
    </citation>
    <scope>NUCLEOTIDE SEQUENCE</scope>
    <source>
        <strain evidence="2">Tuck. ex Michener</strain>
    </source>
</reference>
<keyword evidence="1" id="KW-0812">Transmembrane</keyword>
<dbReference type="EMBL" id="ML991826">
    <property type="protein sequence ID" value="KAF2231470.1"/>
    <property type="molecule type" value="Genomic_DNA"/>
</dbReference>
<keyword evidence="3" id="KW-1185">Reference proteome</keyword>
<dbReference type="Proteomes" id="UP000800092">
    <property type="component" value="Unassembled WGS sequence"/>
</dbReference>